<dbReference type="Proteomes" id="UP000198565">
    <property type="component" value="Unassembled WGS sequence"/>
</dbReference>
<dbReference type="EMBL" id="FOTR01000002">
    <property type="protein sequence ID" value="SFL59047.1"/>
    <property type="molecule type" value="Genomic_DNA"/>
</dbReference>
<dbReference type="AlphaFoldDB" id="A0A1I4IYF0"/>
<keyword evidence="4" id="KW-0732">Signal</keyword>
<evidence type="ECO:0000313" key="6">
    <source>
        <dbReference type="Proteomes" id="UP000198565"/>
    </source>
</evidence>
<accession>A0A1I4IYF0</accession>
<evidence type="ECO:0000256" key="4">
    <source>
        <dbReference type="SAM" id="SignalP"/>
    </source>
</evidence>
<dbReference type="PANTHER" id="PTHR44943">
    <property type="entry name" value="CELLULOSE SYNTHASE OPERON PROTEIN C"/>
    <property type="match status" value="1"/>
</dbReference>
<dbReference type="Pfam" id="PF13432">
    <property type="entry name" value="TPR_16"/>
    <property type="match status" value="2"/>
</dbReference>
<dbReference type="PROSITE" id="PS51257">
    <property type="entry name" value="PROKAR_LIPOPROTEIN"/>
    <property type="match status" value="1"/>
</dbReference>
<name>A0A1I4IYF0_9BACI</name>
<protein>
    <submittedName>
        <fullName evidence="5">TPR repeat-containing protein</fullName>
    </submittedName>
</protein>
<dbReference type="InterPro" id="IPR011990">
    <property type="entry name" value="TPR-like_helical_dom_sf"/>
</dbReference>
<evidence type="ECO:0000313" key="5">
    <source>
        <dbReference type="EMBL" id="SFL59047.1"/>
    </source>
</evidence>
<feature type="repeat" description="TPR" evidence="3">
    <location>
        <begin position="129"/>
        <end position="162"/>
    </location>
</feature>
<dbReference type="PANTHER" id="PTHR44943:SF4">
    <property type="entry name" value="TPR REPEAT-CONTAINING PROTEIN MJ0798"/>
    <property type="match status" value="1"/>
</dbReference>
<dbReference type="SUPFAM" id="SSF48452">
    <property type="entry name" value="TPR-like"/>
    <property type="match status" value="2"/>
</dbReference>
<dbReference type="NCBIfam" id="NF047558">
    <property type="entry name" value="TPR_END_plus"/>
    <property type="match status" value="1"/>
</dbReference>
<feature type="signal peptide" evidence="4">
    <location>
        <begin position="1"/>
        <end position="22"/>
    </location>
</feature>
<dbReference type="InterPro" id="IPR019734">
    <property type="entry name" value="TPR_rpt"/>
</dbReference>
<dbReference type="SMART" id="SM00028">
    <property type="entry name" value="TPR"/>
    <property type="match status" value="7"/>
</dbReference>
<feature type="chain" id="PRO_5011653170" evidence="4">
    <location>
        <begin position="23"/>
        <end position="324"/>
    </location>
</feature>
<evidence type="ECO:0000256" key="1">
    <source>
        <dbReference type="ARBA" id="ARBA00022737"/>
    </source>
</evidence>
<dbReference type="STRING" id="334253.SAMN04487943_102351"/>
<reference evidence="6" key="1">
    <citation type="submission" date="2016-10" db="EMBL/GenBank/DDBJ databases">
        <authorList>
            <person name="Varghese N."/>
            <person name="Submissions S."/>
        </authorList>
    </citation>
    <scope>NUCLEOTIDE SEQUENCE [LARGE SCALE GENOMIC DNA]</scope>
    <source>
        <strain evidence="6">CGMCC 1.4250</strain>
    </source>
</reference>
<dbReference type="OrthoDB" id="2956583at2"/>
<proteinExistence type="predicted"/>
<dbReference type="PROSITE" id="PS50005">
    <property type="entry name" value="TPR"/>
    <property type="match status" value="2"/>
</dbReference>
<dbReference type="Gene3D" id="1.25.40.10">
    <property type="entry name" value="Tetratricopeptide repeat domain"/>
    <property type="match status" value="3"/>
</dbReference>
<evidence type="ECO:0000256" key="2">
    <source>
        <dbReference type="ARBA" id="ARBA00022803"/>
    </source>
</evidence>
<feature type="repeat" description="TPR" evidence="3">
    <location>
        <begin position="232"/>
        <end position="265"/>
    </location>
</feature>
<dbReference type="Pfam" id="PF13174">
    <property type="entry name" value="TPR_6"/>
    <property type="match status" value="1"/>
</dbReference>
<evidence type="ECO:0000256" key="3">
    <source>
        <dbReference type="PROSITE-ProRule" id="PRU00339"/>
    </source>
</evidence>
<gene>
    <name evidence="5" type="ORF">SAMN04487943_102351</name>
</gene>
<keyword evidence="2 3" id="KW-0802">TPR repeat</keyword>
<keyword evidence="1" id="KW-0677">Repeat</keyword>
<keyword evidence="6" id="KW-1185">Reference proteome</keyword>
<dbReference type="RefSeq" id="WP_091482121.1">
    <property type="nucleotide sequence ID" value="NZ_FOTR01000002.1"/>
</dbReference>
<dbReference type="InterPro" id="IPR051685">
    <property type="entry name" value="Ycf3/AcsC/BcsC/TPR_MFPF"/>
</dbReference>
<sequence>MSKKFWSLFMFSFIMLSGCSLLSDTDPEFSREKYDDWYEQEQYELALEEVNQRLEKYPEDPLLHNEKGYVLNLMGQHEEALQPLDQAIELDDQMDSAFNNKALSLNELGDYEQAIVAAQKAIDISDKEPEQFINMGNAHSLLERDEKALEYYNKALEIDDSAPNALYGKGISLYFLAEYEKGIPYLERYIKAYPEDIDGLWYLVYSHDLLEEYSDTIPYLDKIIELESEQPLDALDYKGLMLTYAGNFKEAEEVYNNIIEQYPNEALGYYGKSIALVQQGEVDQGLEELDKSIELNDTFKDTAYNDPLFSPIYEDETFIELTEY</sequence>
<organism evidence="5 6">
    <name type="scientific">Gracilibacillus orientalis</name>
    <dbReference type="NCBI Taxonomy" id="334253"/>
    <lineage>
        <taxon>Bacteria</taxon>
        <taxon>Bacillati</taxon>
        <taxon>Bacillota</taxon>
        <taxon>Bacilli</taxon>
        <taxon>Bacillales</taxon>
        <taxon>Bacillaceae</taxon>
        <taxon>Gracilibacillus</taxon>
    </lineage>
</organism>
<dbReference type="Pfam" id="PF13424">
    <property type="entry name" value="TPR_12"/>
    <property type="match status" value="1"/>
</dbReference>